<sequence length="365" mass="43808">MSENEMDILSIDAKIRQKFGQEHENLPRYKERLCDLERTMKSEGLSFKAKKDLSKYISELRKTIQKIESNRELNFYIFETAEIIKRYKEMLKTPIKLSFVGKPKHNHKECEELIATYMAVAQKYHVIDVKQKSELKHSKNTCENCPNKQNFVVEENMQICLDCGAQQEIMQYTSSYRDIDRVNISSKYTYDRKVHFRDCINQYQGKQNCTIEQKVYDDLEDIFDRHHLLVGNKSTEREVRFSKITKEHVLMFLKELKYSKHYENVILIHYNLTGKQPDNISHLEDKLLTDFDLLVETYDKHFKHKVERVNFISTQYVLYQLLQRHKHPCKKEDFVILKTVDRKSFHDNVCRELFSILNWNHVPIY</sequence>
<dbReference type="InterPro" id="IPR007031">
    <property type="entry name" value="Poxvirus_VLTF3"/>
</dbReference>
<protein>
    <recommendedName>
        <fullName evidence="2">Viral late gene transcription factor 3 zinc ribbon domain-containing protein</fullName>
    </recommendedName>
</protein>
<accession>A0A6C0EKB8</accession>
<evidence type="ECO:0000313" key="1">
    <source>
        <dbReference type="EMBL" id="QHT29458.1"/>
    </source>
</evidence>
<dbReference type="Pfam" id="PF04947">
    <property type="entry name" value="Pox_VLTF3"/>
    <property type="match status" value="1"/>
</dbReference>
<dbReference type="GO" id="GO:0046782">
    <property type="term" value="P:regulation of viral transcription"/>
    <property type="evidence" value="ECO:0007669"/>
    <property type="project" value="InterPro"/>
</dbReference>
<dbReference type="AlphaFoldDB" id="A0A6C0EKB8"/>
<reference evidence="1" key="1">
    <citation type="journal article" date="2020" name="Nature">
        <title>Giant virus diversity and host interactions through global metagenomics.</title>
        <authorList>
            <person name="Schulz F."/>
            <person name="Roux S."/>
            <person name="Paez-Espino D."/>
            <person name="Jungbluth S."/>
            <person name="Walsh D.A."/>
            <person name="Denef V.J."/>
            <person name="McMahon K.D."/>
            <person name="Konstantinidis K.T."/>
            <person name="Eloe-Fadrosh E.A."/>
            <person name="Kyrpides N.C."/>
            <person name="Woyke T."/>
        </authorList>
    </citation>
    <scope>NUCLEOTIDE SEQUENCE</scope>
    <source>
        <strain evidence="1">GVMAG-M-3300005589-24</strain>
    </source>
</reference>
<organism evidence="1">
    <name type="scientific">viral metagenome</name>
    <dbReference type="NCBI Taxonomy" id="1070528"/>
    <lineage>
        <taxon>unclassified sequences</taxon>
        <taxon>metagenomes</taxon>
        <taxon>organismal metagenomes</taxon>
    </lineage>
</organism>
<name>A0A6C0EKB8_9ZZZZ</name>
<evidence type="ECO:0008006" key="2">
    <source>
        <dbReference type="Google" id="ProtNLM"/>
    </source>
</evidence>
<dbReference type="EMBL" id="MN738877">
    <property type="protein sequence ID" value="QHT29458.1"/>
    <property type="molecule type" value="Genomic_DNA"/>
</dbReference>
<proteinExistence type="predicted"/>